<evidence type="ECO:0000256" key="1">
    <source>
        <dbReference type="ARBA" id="ARBA00010515"/>
    </source>
</evidence>
<keyword evidence="2 5" id="KW-0378">Hydrolase</keyword>
<protein>
    <submittedName>
        <fullName evidence="5">Alpha/beta hydrolase</fullName>
    </submittedName>
</protein>
<accession>A0A5C8HT31</accession>
<reference evidence="5 6" key="1">
    <citation type="submission" date="2019-08" db="EMBL/GenBank/DDBJ databases">
        <authorList>
            <person name="Dong K."/>
        </authorList>
    </citation>
    <scope>NUCLEOTIDE SEQUENCE [LARGE SCALE GENOMIC DNA]</scope>
    <source>
        <strain evidence="5 6">M4-8</strain>
    </source>
</reference>
<evidence type="ECO:0000259" key="4">
    <source>
        <dbReference type="Pfam" id="PF07859"/>
    </source>
</evidence>
<dbReference type="EMBL" id="VRSW01000001">
    <property type="protein sequence ID" value="TXK06479.1"/>
    <property type="molecule type" value="Genomic_DNA"/>
</dbReference>
<dbReference type="GO" id="GO:0016787">
    <property type="term" value="F:hydrolase activity"/>
    <property type="evidence" value="ECO:0007669"/>
    <property type="project" value="UniProtKB-KW"/>
</dbReference>
<feature type="active site" evidence="3">
    <location>
        <position position="188"/>
    </location>
</feature>
<evidence type="ECO:0000256" key="3">
    <source>
        <dbReference type="PROSITE-ProRule" id="PRU10038"/>
    </source>
</evidence>
<proteinExistence type="inferred from homology"/>
<sequence>MTLSESVMRGAARALGALPVPVMRLLAGRPRVVDGNQLFPEVQAALRMIDAMPSSAFEDLALPQARAQIDMQARIFGRKIDIDVVRDLVVPTRDGSVAVRVYQHRPTDRLLGAVTYFHGGGWVVGSLESADAVCRFIARYLRVVVVSVDYRRAPEHPYPAAVHDAIDAYRWVRGQSDWGEVVAVAGDSAGGNIAAAVALLTRDDNPPDAQLLFYPITDVTTEHPSYATFAEGYILTRRQMRWYRDHYVPNPAQRADPGVSPLLADLRDGSGIAPAHIAVAGFDVLRDEGIAYAEALQAAGVPTTLQVVTGNIHAFTNVTGVGQTSKAALAEAVKHLGHLLQQARRQRERAETTRTR</sequence>
<dbReference type="InterPro" id="IPR050300">
    <property type="entry name" value="GDXG_lipolytic_enzyme"/>
</dbReference>
<dbReference type="RefSeq" id="WP_147825283.1">
    <property type="nucleotide sequence ID" value="NZ_BAAARG010000001.1"/>
</dbReference>
<dbReference type="AlphaFoldDB" id="A0A5C8HT31"/>
<dbReference type="PANTHER" id="PTHR48081">
    <property type="entry name" value="AB HYDROLASE SUPERFAMILY PROTEIN C4A8.06C"/>
    <property type="match status" value="1"/>
</dbReference>
<dbReference type="OrthoDB" id="9803828at2"/>
<gene>
    <name evidence="5" type="ORF">FVP60_05890</name>
</gene>
<dbReference type="SUPFAM" id="SSF53474">
    <property type="entry name" value="alpha/beta-Hydrolases"/>
    <property type="match status" value="1"/>
</dbReference>
<keyword evidence="6" id="KW-1185">Reference proteome</keyword>
<dbReference type="Proteomes" id="UP000321196">
    <property type="component" value="Unassembled WGS sequence"/>
</dbReference>
<comment type="caution">
    <text evidence="5">The sequence shown here is derived from an EMBL/GenBank/DDBJ whole genome shotgun (WGS) entry which is preliminary data.</text>
</comment>
<organism evidence="5 6">
    <name type="scientific">Microbacterium mitrae</name>
    <dbReference type="NCBI Taxonomy" id="664640"/>
    <lineage>
        <taxon>Bacteria</taxon>
        <taxon>Bacillati</taxon>
        <taxon>Actinomycetota</taxon>
        <taxon>Actinomycetes</taxon>
        <taxon>Micrococcales</taxon>
        <taxon>Microbacteriaceae</taxon>
        <taxon>Microbacterium</taxon>
    </lineage>
</organism>
<dbReference type="InterPro" id="IPR013094">
    <property type="entry name" value="AB_hydrolase_3"/>
</dbReference>
<evidence type="ECO:0000256" key="2">
    <source>
        <dbReference type="ARBA" id="ARBA00022801"/>
    </source>
</evidence>
<feature type="domain" description="Alpha/beta hydrolase fold-3" evidence="4">
    <location>
        <begin position="115"/>
        <end position="316"/>
    </location>
</feature>
<dbReference type="PROSITE" id="PS01174">
    <property type="entry name" value="LIPASE_GDXG_SER"/>
    <property type="match status" value="1"/>
</dbReference>
<evidence type="ECO:0000313" key="5">
    <source>
        <dbReference type="EMBL" id="TXK06479.1"/>
    </source>
</evidence>
<comment type="similarity">
    <text evidence="1">Belongs to the 'GDXG' lipolytic enzyme family.</text>
</comment>
<name>A0A5C8HT31_9MICO</name>
<dbReference type="InterPro" id="IPR033140">
    <property type="entry name" value="Lipase_GDXG_put_SER_AS"/>
</dbReference>
<dbReference type="Pfam" id="PF07859">
    <property type="entry name" value="Abhydrolase_3"/>
    <property type="match status" value="1"/>
</dbReference>
<dbReference type="Gene3D" id="3.40.50.1820">
    <property type="entry name" value="alpha/beta hydrolase"/>
    <property type="match status" value="1"/>
</dbReference>
<dbReference type="PANTHER" id="PTHR48081:SF8">
    <property type="entry name" value="ALPHA_BETA HYDROLASE FOLD-3 DOMAIN-CONTAINING PROTEIN-RELATED"/>
    <property type="match status" value="1"/>
</dbReference>
<evidence type="ECO:0000313" key="6">
    <source>
        <dbReference type="Proteomes" id="UP000321196"/>
    </source>
</evidence>
<dbReference type="InterPro" id="IPR029058">
    <property type="entry name" value="AB_hydrolase_fold"/>
</dbReference>